<dbReference type="Proteomes" id="UP001177023">
    <property type="component" value="Unassembled WGS sequence"/>
</dbReference>
<protein>
    <submittedName>
        <fullName evidence="1">Uncharacterized protein</fullName>
    </submittedName>
</protein>
<name>A0AA36CTJ3_9BILA</name>
<proteinExistence type="predicted"/>
<reference evidence="1" key="1">
    <citation type="submission" date="2023-06" db="EMBL/GenBank/DDBJ databases">
        <authorList>
            <person name="Delattre M."/>
        </authorList>
    </citation>
    <scope>NUCLEOTIDE SEQUENCE</scope>
    <source>
        <strain evidence="1">AF72</strain>
    </source>
</reference>
<dbReference type="EMBL" id="CATQJA010002626">
    <property type="protein sequence ID" value="CAJ0574101.1"/>
    <property type="molecule type" value="Genomic_DNA"/>
</dbReference>
<evidence type="ECO:0000313" key="2">
    <source>
        <dbReference type="Proteomes" id="UP001177023"/>
    </source>
</evidence>
<accession>A0AA36CTJ3</accession>
<dbReference type="AlphaFoldDB" id="A0AA36CTJ3"/>
<evidence type="ECO:0000313" key="1">
    <source>
        <dbReference type="EMBL" id="CAJ0574101.1"/>
    </source>
</evidence>
<organism evidence="1 2">
    <name type="scientific">Mesorhabditis spiculigera</name>
    <dbReference type="NCBI Taxonomy" id="96644"/>
    <lineage>
        <taxon>Eukaryota</taxon>
        <taxon>Metazoa</taxon>
        <taxon>Ecdysozoa</taxon>
        <taxon>Nematoda</taxon>
        <taxon>Chromadorea</taxon>
        <taxon>Rhabditida</taxon>
        <taxon>Rhabditina</taxon>
        <taxon>Rhabditomorpha</taxon>
        <taxon>Rhabditoidea</taxon>
        <taxon>Rhabditidae</taxon>
        <taxon>Mesorhabditinae</taxon>
        <taxon>Mesorhabditis</taxon>
    </lineage>
</organism>
<keyword evidence="2" id="KW-1185">Reference proteome</keyword>
<sequence length="107" mass="12233">MKAIALPVGITAQTSEEQRNKITRATESIVAQLVEGGVRAEADLRFAAVWLLVLSEYTRHINELYEKLLSHEPDELLCVLADRRYKHDESNNFLKIPSYSFLSTRRS</sequence>
<feature type="non-terminal residue" evidence="1">
    <location>
        <position position="1"/>
    </location>
</feature>
<comment type="caution">
    <text evidence="1">The sequence shown here is derived from an EMBL/GenBank/DDBJ whole genome shotgun (WGS) entry which is preliminary data.</text>
</comment>
<gene>
    <name evidence="1" type="ORF">MSPICULIGERA_LOCUS12442</name>
</gene>